<keyword evidence="3" id="KW-1185">Reference proteome</keyword>
<evidence type="ECO:0000256" key="1">
    <source>
        <dbReference type="SAM" id="MobiDB-lite"/>
    </source>
</evidence>
<feature type="compositionally biased region" description="Basic and acidic residues" evidence="1">
    <location>
        <begin position="99"/>
        <end position="115"/>
    </location>
</feature>
<feature type="compositionally biased region" description="Polar residues" evidence="1">
    <location>
        <begin position="58"/>
        <end position="73"/>
    </location>
</feature>
<reference evidence="2 3" key="1">
    <citation type="submission" date="2023-07" db="EMBL/GenBank/DDBJ databases">
        <title>Sorghum-associated microbial communities from plants grown in Nebraska, USA.</title>
        <authorList>
            <person name="Schachtman D."/>
        </authorList>
    </citation>
    <scope>NUCLEOTIDE SEQUENCE [LARGE SCALE GENOMIC DNA]</scope>
    <source>
        <strain evidence="2 3">DS1001</strain>
    </source>
</reference>
<protein>
    <submittedName>
        <fullName evidence="2">Uncharacterized protein</fullName>
    </submittedName>
</protein>
<comment type="caution">
    <text evidence="2">The sequence shown here is derived from an EMBL/GenBank/DDBJ whole genome shotgun (WGS) entry which is preliminary data.</text>
</comment>
<name>A0AAJ1WE84_9MICC</name>
<gene>
    <name evidence="2" type="ORF">J2T23_000591</name>
</gene>
<dbReference type="AlphaFoldDB" id="A0AAJ1WE84"/>
<evidence type="ECO:0000313" key="2">
    <source>
        <dbReference type="EMBL" id="MDQ0144717.1"/>
    </source>
</evidence>
<sequence>MTSTISSSAMNSRPWTSSRSSPSVSTSSKTTLRASGVIADSYPRTAASVRTAPPGKGSRSTITAGCRSKTTAIHSIGPALSLEGRHDRGRPQGRCRRSGGRDARRSLGARSREESTGPLGPTCATDTPGGLA</sequence>
<accession>A0AAJ1WE84</accession>
<feature type="compositionally biased region" description="Polar residues" evidence="1">
    <location>
        <begin position="1"/>
        <end position="11"/>
    </location>
</feature>
<feature type="compositionally biased region" description="Low complexity" evidence="1">
    <location>
        <begin position="12"/>
        <end position="31"/>
    </location>
</feature>
<proteinExistence type="predicted"/>
<feature type="region of interest" description="Disordered" evidence="1">
    <location>
        <begin position="1"/>
        <end position="132"/>
    </location>
</feature>
<evidence type="ECO:0000313" key="3">
    <source>
        <dbReference type="Proteomes" id="UP001239267"/>
    </source>
</evidence>
<organism evidence="2 3">
    <name type="scientific">Pseudarthrobacter niigatensis</name>
    <dbReference type="NCBI Taxonomy" id="369935"/>
    <lineage>
        <taxon>Bacteria</taxon>
        <taxon>Bacillati</taxon>
        <taxon>Actinomycetota</taxon>
        <taxon>Actinomycetes</taxon>
        <taxon>Micrococcales</taxon>
        <taxon>Micrococcaceae</taxon>
        <taxon>Pseudarthrobacter</taxon>
    </lineage>
</organism>
<dbReference type="EMBL" id="JAUSTB010000001">
    <property type="protein sequence ID" value="MDQ0144717.1"/>
    <property type="molecule type" value="Genomic_DNA"/>
</dbReference>
<dbReference type="Proteomes" id="UP001239267">
    <property type="component" value="Unassembled WGS sequence"/>
</dbReference>